<reference evidence="2" key="1">
    <citation type="submission" date="2016-08" db="EMBL/GenBank/DDBJ databases">
        <authorList>
            <person name="Varghese N."/>
            <person name="Submissions Spin"/>
        </authorList>
    </citation>
    <scope>NUCLEOTIDE SEQUENCE [LARGE SCALE GENOMIC DNA]</scope>
    <source>
        <strain evidence="2">HAMBI 2975</strain>
    </source>
</reference>
<keyword evidence="2" id="KW-1185">Reference proteome</keyword>
<proteinExistence type="predicted"/>
<dbReference type="RefSeq" id="WP_092707232.1">
    <property type="nucleotide sequence ID" value="NZ_FMAG01000001.1"/>
</dbReference>
<dbReference type="PANTHER" id="PTHR38785">
    <property type="entry name" value="HOMOLOG OF VIRK"/>
    <property type="match status" value="1"/>
</dbReference>
<evidence type="ECO:0008006" key="3">
    <source>
        <dbReference type="Google" id="ProtNLM"/>
    </source>
</evidence>
<dbReference type="GO" id="GO:0006974">
    <property type="term" value="P:DNA damage response"/>
    <property type="evidence" value="ECO:0007669"/>
    <property type="project" value="TreeGrafter"/>
</dbReference>
<dbReference type="STRING" id="410764.GA0061103_1803"/>
<dbReference type="OrthoDB" id="8417515at2"/>
<evidence type="ECO:0000313" key="1">
    <source>
        <dbReference type="EMBL" id="SCB12420.1"/>
    </source>
</evidence>
<dbReference type="EMBL" id="FMAG01000001">
    <property type="protein sequence ID" value="SCB12420.1"/>
    <property type="molecule type" value="Genomic_DNA"/>
</dbReference>
<dbReference type="Proteomes" id="UP000199101">
    <property type="component" value="Unassembled WGS sequence"/>
</dbReference>
<gene>
    <name evidence="1" type="ORF">GA0061103_1803</name>
</gene>
<evidence type="ECO:0000313" key="2">
    <source>
        <dbReference type="Proteomes" id="UP000199101"/>
    </source>
</evidence>
<name>A0A1C3UAA9_9HYPH</name>
<dbReference type="AlphaFoldDB" id="A0A1C3UAA9"/>
<dbReference type="Pfam" id="PF04393">
    <property type="entry name" value="DUF535"/>
    <property type="match status" value="1"/>
</dbReference>
<accession>A0A1C3UAA9</accession>
<organism evidence="1 2">
    <name type="scientific">Rhizobium multihospitium</name>
    <dbReference type="NCBI Taxonomy" id="410764"/>
    <lineage>
        <taxon>Bacteria</taxon>
        <taxon>Pseudomonadati</taxon>
        <taxon>Pseudomonadota</taxon>
        <taxon>Alphaproteobacteria</taxon>
        <taxon>Hyphomicrobiales</taxon>
        <taxon>Rhizobiaceae</taxon>
        <taxon>Rhizobium/Agrobacterium group</taxon>
        <taxon>Rhizobium</taxon>
    </lineage>
</organism>
<dbReference type="PANTHER" id="PTHR38785:SF1">
    <property type="entry name" value="HOMOLOG OF VIRK"/>
    <property type="match status" value="1"/>
</dbReference>
<dbReference type="InterPro" id="IPR007488">
    <property type="entry name" value="DUF535"/>
</dbReference>
<sequence>MNRKTSIAVTPEGVISSISPSAMVVPAAARSHTSRYAPLWRILTFSLRVRWKRALLFWCRFAADPLLTIRWWRFTAAFAAARELPPPHDELLQKPLSKFLVHGMCNARRLSLLIEHFSIAETIFSRDSMTRLWRGEWLEMGLVQGKCEAYACWIALADCSGGRHEGAFAIKLLRVSDQALLCTARFTFVNQGVEGSYTFVVGSMQGPRNAKQRIIEVTRDLAGLRPKEAILIVLQGLAAEGGMQHFLAVSQARHPIQYRRRARQSMLLSNIDAFWLERSAEPEGVYGFRVPYSKILGADRRSQSKSWFYNIGELFH</sequence>
<protein>
    <recommendedName>
        <fullName evidence="3">VirK protein</fullName>
    </recommendedName>
</protein>